<dbReference type="SUPFAM" id="SSF52540">
    <property type="entry name" value="P-loop containing nucleoside triphosphate hydrolases"/>
    <property type="match status" value="2"/>
</dbReference>
<dbReference type="Pfam" id="PF10431">
    <property type="entry name" value="ClpB_D2-small"/>
    <property type="match status" value="1"/>
</dbReference>
<dbReference type="PROSITE" id="PS00871">
    <property type="entry name" value="CLPAB_2"/>
    <property type="match status" value="1"/>
</dbReference>
<dbReference type="EMBL" id="BMGT01000001">
    <property type="protein sequence ID" value="GGG65323.1"/>
    <property type="molecule type" value="Genomic_DNA"/>
</dbReference>
<dbReference type="FunFam" id="3.40.50.300:FF:000010">
    <property type="entry name" value="Chaperone clpB 1, putative"/>
    <property type="match status" value="1"/>
</dbReference>
<dbReference type="Pfam" id="PF17871">
    <property type="entry name" value="AAA_lid_9"/>
    <property type="match status" value="1"/>
</dbReference>
<evidence type="ECO:0000256" key="1">
    <source>
        <dbReference type="ARBA" id="ARBA00008675"/>
    </source>
</evidence>
<dbReference type="PROSITE" id="PS51903">
    <property type="entry name" value="CLP_R"/>
    <property type="match status" value="1"/>
</dbReference>
<comment type="function">
    <text evidence="11">Part of a stress-induced multi-chaperone system, it is involved in the recovery of the cell from heat-induced damage, in cooperation with DnaK, DnaJ and GrpE.</text>
</comment>
<evidence type="ECO:0000256" key="6">
    <source>
        <dbReference type="ARBA" id="ARBA00023054"/>
    </source>
</evidence>
<dbReference type="InterPro" id="IPR027417">
    <property type="entry name" value="P-loop_NTPase"/>
</dbReference>
<comment type="subunit">
    <text evidence="11">Homohexamer; The oligomerization is ATP-dependent.</text>
</comment>
<dbReference type="GO" id="GO:0005524">
    <property type="term" value="F:ATP binding"/>
    <property type="evidence" value="ECO:0007669"/>
    <property type="project" value="UniProtKB-UniRule"/>
</dbReference>
<feature type="coiled-coil region" evidence="11">
    <location>
        <begin position="414"/>
        <end position="494"/>
    </location>
</feature>
<sequence>MAIKWDRLTVKSQEAVQAASGHAAENGNPEVLPLHLMAALLEDREGVVIPVLEKVGVPIEQLLSGVNSAINKLPKVQGGAQPGMSGALQKVLEQAFKEAENFKDDYVSTEHLLLALSQQKGDAVQSALAALGGTHEAILKALSAVRGSQRVTDQNPEGKFQALEKYAKDLTDLARRGKLDPVIGRDEEIRRVVQVLSRRTKNNPVLIGEPGVGKTAIVEGLARRIFLGDVPEILKNKRVCALDLGAMIAGAKFRGEFEDRLKAVLKEIEESNGEIILFIDELHTLVGAGAAEGAMDASNMLKPALARGGLRAIGATTLNEYRKYIEKDAALERRFQVVYVGEPNVEDTIAILRGLKEKYEAHHKVRIKDSAIVAAATLSHRYISDRFLPDKAIDLVDEAAAALAIQIGSVPVEIDDLERRGTSLEIERAALKRETDPNSKERLEVVERELAEVKEKAAGLRARWQTERGAIGRIAELKEKLESLRFQAGEETRKGNLQRAAELQYGEIPKMEAELKTLTAAQDEVAGHASQLLKEEVDEEDVAAIVSKWTGIPINKMLEGETQKLVQMEDRLRERVVGQDEALSAVANAIRRSRAGLSDPKRPIGSFIFLGPTGVGKTETARALAEFLFDDESAMVRIDMSEYMEKHAVARLIGAPPGYVGYDEGGQLTEAVRRRPYAVILFDEIEKAHPDVFNVLLQVLDDGRLTDSKGRTVDFKNTVLIMTSNVGAAQLSTAWASGEEGFEEAKGRVMDALRQHFRPEFLNRVDDIVIFRPLGDDQLTHIVDLRLKDLQALVADRKITLELTDKARQAIFKAGYDRAYGARPLKRAIQRMVQDKLAVKILDGSVLHGDHVVIDAGKYGLTFKVKGRKAEAV</sequence>
<dbReference type="InterPro" id="IPR004176">
    <property type="entry name" value="Clp_R_N"/>
</dbReference>
<gene>
    <name evidence="11 13" type="primary">clpB</name>
    <name evidence="13" type="ORF">GCM10011585_03720</name>
</gene>
<reference evidence="13" key="2">
    <citation type="submission" date="2020-09" db="EMBL/GenBank/DDBJ databases">
        <authorList>
            <person name="Sun Q."/>
            <person name="Zhou Y."/>
        </authorList>
    </citation>
    <scope>NUCLEOTIDE SEQUENCE</scope>
    <source>
        <strain evidence="13">CGMCC 1.12997</strain>
    </source>
</reference>
<dbReference type="Gene3D" id="1.10.1780.10">
    <property type="entry name" value="Clp, N-terminal domain"/>
    <property type="match status" value="1"/>
</dbReference>
<dbReference type="Pfam" id="PF07724">
    <property type="entry name" value="AAA_2"/>
    <property type="match status" value="1"/>
</dbReference>
<dbReference type="InterPro" id="IPR041546">
    <property type="entry name" value="ClpA/ClpB_AAA_lid"/>
</dbReference>
<dbReference type="FunFam" id="3.40.50.300:FF:000120">
    <property type="entry name" value="ATP-dependent chaperone ClpB"/>
    <property type="match status" value="1"/>
</dbReference>
<keyword evidence="7 10" id="KW-0143">Chaperone</keyword>
<dbReference type="SMART" id="SM01086">
    <property type="entry name" value="ClpB_D2-small"/>
    <property type="match status" value="1"/>
</dbReference>
<comment type="subunit">
    <text evidence="8">Homohexamer. The oligomerization is ATP-dependent.</text>
</comment>
<accession>A0A917H2E3</accession>
<evidence type="ECO:0000313" key="14">
    <source>
        <dbReference type="Proteomes" id="UP000647241"/>
    </source>
</evidence>
<keyword evidence="14" id="KW-1185">Reference proteome</keyword>
<dbReference type="Pfam" id="PF00004">
    <property type="entry name" value="AAA"/>
    <property type="match status" value="1"/>
</dbReference>
<feature type="domain" description="Clp R" evidence="12">
    <location>
        <begin position="5"/>
        <end position="148"/>
    </location>
</feature>
<dbReference type="SUPFAM" id="SSF81923">
    <property type="entry name" value="Double Clp-N motif"/>
    <property type="match status" value="1"/>
</dbReference>
<dbReference type="PRINTS" id="PR00300">
    <property type="entry name" value="CLPPROTEASEA"/>
</dbReference>
<keyword evidence="11" id="KW-0963">Cytoplasm</keyword>
<dbReference type="InterPro" id="IPR001270">
    <property type="entry name" value="ClpA/B"/>
</dbReference>
<dbReference type="CDD" id="cd00009">
    <property type="entry name" value="AAA"/>
    <property type="match status" value="1"/>
</dbReference>
<protein>
    <recommendedName>
        <fullName evidence="2 11">Chaperone protein ClpB</fullName>
    </recommendedName>
</protein>
<dbReference type="GO" id="GO:0005737">
    <property type="term" value="C:cytoplasm"/>
    <property type="evidence" value="ECO:0007669"/>
    <property type="project" value="UniProtKB-SubCell"/>
</dbReference>
<comment type="caution">
    <text evidence="13">The sequence shown here is derived from an EMBL/GenBank/DDBJ whole genome shotgun (WGS) entry which is preliminary data.</text>
</comment>
<keyword evidence="11" id="KW-0346">Stress response</keyword>
<dbReference type="InterPro" id="IPR036628">
    <property type="entry name" value="Clp_N_dom_sf"/>
</dbReference>
<dbReference type="InterPro" id="IPR017730">
    <property type="entry name" value="Chaperonin_ClpB"/>
</dbReference>
<dbReference type="SMART" id="SM00382">
    <property type="entry name" value="AAA"/>
    <property type="match status" value="2"/>
</dbReference>
<dbReference type="InterPro" id="IPR003593">
    <property type="entry name" value="AAA+_ATPase"/>
</dbReference>
<dbReference type="Gene3D" id="1.10.8.60">
    <property type="match status" value="1"/>
</dbReference>
<keyword evidence="6 11" id="KW-0175">Coiled coil</keyword>
<dbReference type="RefSeq" id="WP_188552452.1">
    <property type="nucleotide sequence ID" value="NZ_BMGT01000001.1"/>
</dbReference>
<dbReference type="CDD" id="cd19499">
    <property type="entry name" value="RecA-like_ClpB_Hsp104-like"/>
    <property type="match status" value="1"/>
</dbReference>
<comment type="subcellular location">
    <subcellularLocation>
        <location evidence="11">Cytoplasm</location>
    </subcellularLocation>
</comment>
<dbReference type="InterPro" id="IPR003959">
    <property type="entry name" value="ATPase_AAA_core"/>
</dbReference>
<keyword evidence="4 10" id="KW-0547">Nucleotide-binding</keyword>
<reference evidence="13" key="1">
    <citation type="journal article" date="2014" name="Int. J. Syst. Evol. Microbiol.">
        <title>Complete genome sequence of Corynebacterium casei LMG S-19264T (=DSM 44701T), isolated from a smear-ripened cheese.</title>
        <authorList>
            <consortium name="US DOE Joint Genome Institute (JGI-PGF)"/>
            <person name="Walter F."/>
            <person name="Albersmeier A."/>
            <person name="Kalinowski J."/>
            <person name="Ruckert C."/>
        </authorList>
    </citation>
    <scope>NUCLEOTIDE SEQUENCE</scope>
    <source>
        <strain evidence="13">CGMCC 1.12997</strain>
    </source>
</reference>
<evidence type="ECO:0000256" key="8">
    <source>
        <dbReference type="ARBA" id="ARBA00026057"/>
    </source>
</evidence>
<dbReference type="NCBIfam" id="TIGR03346">
    <property type="entry name" value="chaperone_ClpB"/>
    <property type="match status" value="1"/>
</dbReference>
<dbReference type="InterPro" id="IPR050130">
    <property type="entry name" value="ClpA_ClpB"/>
</dbReference>
<dbReference type="Gene3D" id="3.40.50.300">
    <property type="entry name" value="P-loop containing nucleotide triphosphate hydrolases"/>
    <property type="match status" value="3"/>
</dbReference>
<dbReference type="PROSITE" id="PS00870">
    <property type="entry name" value="CLPAB_1"/>
    <property type="match status" value="1"/>
</dbReference>
<dbReference type="Proteomes" id="UP000647241">
    <property type="component" value="Unassembled WGS sequence"/>
</dbReference>
<evidence type="ECO:0000256" key="5">
    <source>
        <dbReference type="ARBA" id="ARBA00022840"/>
    </source>
</evidence>
<evidence type="ECO:0000259" key="12">
    <source>
        <dbReference type="PROSITE" id="PS51903"/>
    </source>
</evidence>
<name>A0A917H2E3_9BACT</name>
<evidence type="ECO:0000256" key="11">
    <source>
        <dbReference type="RuleBase" id="RU362034"/>
    </source>
</evidence>
<dbReference type="InterPro" id="IPR018368">
    <property type="entry name" value="ClpA/B_CS1"/>
</dbReference>
<evidence type="ECO:0000256" key="4">
    <source>
        <dbReference type="ARBA" id="ARBA00022741"/>
    </source>
</evidence>
<dbReference type="InterPro" id="IPR019489">
    <property type="entry name" value="Clp_ATPase_C"/>
</dbReference>
<dbReference type="PANTHER" id="PTHR11638">
    <property type="entry name" value="ATP-DEPENDENT CLP PROTEASE"/>
    <property type="match status" value="1"/>
</dbReference>
<dbReference type="PANTHER" id="PTHR11638:SF18">
    <property type="entry name" value="HEAT SHOCK PROTEIN 104"/>
    <property type="match status" value="1"/>
</dbReference>
<proteinExistence type="inferred from homology"/>
<evidence type="ECO:0000256" key="10">
    <source>
        <dbReference type="RuleBase" id="RU004432"/>
    </source>
</evidence>
<evidence type="ECO:0000256" key="9">
    <source>
        <dbReference type="PROSITE-ProRule" id="PRU01251"/>
    </source>
</evidence>
<dbReference type="GO" id="GO:0042026">
    <property type="term" value="P:protein refolding"/>
    <property type="evidence" value="ECO:0007669"/>
    <property type="project" value="UniProtKB-UniRule"/>
</dbReference>
<keyword evidence="3 9" id="KW-0677">Repeat</keyword>
<evidence type="ECO:0000313" key="13">
    <source>
        <dbReference type="EMBL" id="GGG65323.1"/>
    </source>
</evidence>
<dbReference type="FunFam" id="3.40.50.300:FF:000025">
    <property type="entry name" value="ATP-dependent Clp protease subunit"/>
    <property type="match status" value="1"/>
</dbReference>
<evidence type="ECO:0000256" key="2">
    <source>
        <dbReference type="ARBA" id="ARBA00017574"/>
    </source>
</evidence>
<evidence type="ECO:0000256" key="3">
    <source>
        <dbReference type="ARBA" id="ARBA00022737"/>
    </source>
</evidence>
<dbReference type="GO" id="GO:0016887">
    <property type="term" value="F:ATP hydrolysis activity"/>
    <property type="evidence" value="ECO:0007669"/>
    <property type="project" value="InterPro"/>
</dbReference>
<dbReference type="AlphaFoldDB" id="A0A917H2E3"/>
<organism evidence="13 14">
    <name type="scientific">Edaphobacter dinghuensis</name>
    <dbReference type="NCBI Taxonomy" id="1560005"/>
    <lineage>
        <taxon>Bacteria</taxon>
        <taxon>Pseudomonadati</taxon>
        <taxon>Acidobacteriota</taxon>
        <taxon>Terriglobia</taxon>
        <taxon>Terriglobales</taxon>
        <taxon>Acidobacteriaceae</taxon>
        <taxon>Edaphobacter</taxon>
    </lineage>
</organism>
<keyword evidence="5 10" id="KW-0067">ATP-binding</keyword>
<dbReference type="InterPro" id="IPR028299">
    <property type="entry name" value="ClpA/B_CS2"/>
</dbReference>
<dbReference type="GO" id="GO:0034605">
    <property type="term" value="P:cellular response to heat"/>
    <property type="evidence" value="ECO:0007669"/>
    <property type="project" value="TreeGrafter"/>
</dbReference>
<evidence type="ECO:0000256" key="7">
    <source>
        <dbReference type="ARBA" id="ARBA00023186"/>
    </source>
</evidence>
<dbReference type="Pfam" id="PF02861">
    <property type="entry name" value="Clp_N"/>
    <property type="match status" value="1"/>
</dbReference>
<comment type="similarity">
    <text evidence="1 10">Belongs to the ClpA/ClpB family.</text>
</comment>